<dbReference type="Pfam" id="PF02417">
    <property type="entry name" value="Chromate_transp"/>
    <property type="match status" value="2"/>
</dbReference>
<feature type="transmembrane region" description="Helical" evidence="7">
    <location>
        <begin position="209"/>
        <end position="227"/>
    </location>
</feature>
<evidence type="ECO:0000256" key="4">
    <source>
        <dbReference type="ARBA" id="ARBA00022692"/>
    </source>
</evidence>
<dbReference type="PIRSF" id="PIRSF004810">
    <property type="entry name" value="ChrA"/>
    <property type="match status" value="1"/>
</dbReference>
<evidence type="ECO:0000256" key="5">
    <source>
        <dbReference type="ARBA" id="ARBA00022989"/>
    </source>
</evidence>
<comment type="caution">
    <text evidence="8">The sequence shown here is derived from an EMBL/GenBank/DDBJ whole genome shotgun (WGS) entry which is preliminary data.</text>
</comment>
<dbReference type="Proteomes" id="UP000216345">
    <property type="component" value="Unassembled WGS sequence"/>
</dbReference>
<feature type="transmembrane region" description="Helical" evidence="7">
    <location>
        <begin position="88"/>
        <end position="112"/>
    </location>
</feature>
<feature type="transmembrane region" description="Helical" evidence="7">
    <location>
        <begin position="150"/>
        <end position="177"/>
    </location>
</feature>
<evidence type="ECO:0000256" key="2">
    <source>
        <dbReference type="ARBA" id="ARBA00005262"/>
    </source>
</evidence>
<evidence type="ECO:0000256" key="1">
    <source>
        <dbReference type="ARBA" id="ARBA00004651"/>
    </source>
</evidence>
<feature type="transmembrane region" description="Helical" evidence="7">
    <location>
        <begin position="239"/>
        <end position="259"/>
    </location>
</feature>
<gene>
    <name evidence="8" type="primary">chr</name>
    <name evidence="8" type="ORF">CEV32_1046</name>
</gene>
<accession>A0A256FEK5</accession>
<protein>
    <submittedName>
        <fullName evidence="8">Chromate transporter, chromate ion transporter family protein</fullName>
    </submittedName>
</protein>
<keyword evidence="3" id="KW-1003">Cell membrane</keyword>
<keyword evidence="9" id="KW-1185">Reference proteome</keyword>
<dbReference type="RefSeq" id="WP_376856902.1">
    <property type="nucleotide sequence ID" value="NZ_JBHSZK010000001.1"/>
</dbReference>
<feature type="transmembrane region" description="Helical" evidence="7">
    <location>
        <begin position="383"/>
        <end position="412"/>
    </location>
</feature>
<evidence type="ECO:0000256" key="7">
    <source>
        <dbReference type="SAM" id="Phobius"/>
    </source>
</evidence>
<dbReference type="InterPro" id="IPR003370">
    <property type="entry name" value="Chromate_transpt"/>
</dbReference>
<dbReference type="NCBIfam" id="TIGR00937">
    <property type="entry name" value="2A51"/>
    <property type="match status" value="1"/>
</dbReference>
<dbReference type="PANTHER" id="PTHR33567">
    <property type="entry name" value="CHROMATE ION TRANSPORTER (EUROFUNG)"/>
    <property type="match status" value="1"/>
</dbReference>
<evidence type="ECO:0000256" key="6">
    <source>
        <dbReference type="ARBA" id="ARBA00023136"/>
    </source>
</evidence>
<keyword evidence="4 7" id="KW-0812">Transmembrane</keyword>
<keyword evidence="6 7" id="KW-0472">Membrane</keyword>
<reference evidence="8 9" key="1">
    <citation type="submission" date="2017-07" db="EMBL/GenBank/DDBJ databases">
        <title>Phylogenetic study on the rhizospheric bacterium Ochrobactrum sp. A44.</title>
        <authorList>
            <person name="Krzyzanowska D.M."/>
            <person name="Ossowicki A."/>
            <person name="Rajewska M."/>
            <person name="Maciag T."/>
            <person name="Kaczynski Z."/>
            <person name="Czerwicka M."/>
            <person name="Jafra S."/>
        </authorList>
    </citation>
    <scope>NUCLEOTIDE SEQUENCE [LARGE SCALE GENOMIC DNA]</scope>
    <source>
        <strain evidence="8 9">PR17</strain>
    </source>
</reference>
<dbReference type="PANTHER" id="PTHR33567:SF3">
    <property type="entry name" value="CHROMATE ION TRANSPORTER (EUROFUNG)"/>
    <property type="match status" value="1"/>
</dbReference>
<dbReference type="AlphaFoldDB" id="A0A256FEK5"/>
<organism evidence="8 9">
    <name type="scientific">Brucella rhizosphaerae</name>
    <dbReference type="NCBI Taxonomy" id="571254"/>
    <lineage>
        <taxon>Bacteria</taxon>
        <taxon>Pseudomonadati</taxon>
        <taxon>Pseudomonadota</taxon>
        <taxon>Alphaproteobacteria</taxon>
        <taxon>Hyphomicrobiales</taxon>
        <taxon>Brucellaceae</taxon>
        <taxon>Brucella/Ochrobactrum group</taxon>
        <taxon>Brucella</taxon>
    </lineage>
</organism>
<dbReference type="GO" id="GO:0005886">
    <property type="term" value="C:plasma membrane"/>
    <property type="evidence" value="ECO:0007669"/>
    <property type="project" value="UniProtKB-SubCell"/>
</dbReference>
<comment type="subcellular location">
    <subcellularLocation>
        <location evidence="1">Cell membrane</location>
        <topology evidence="1">Multi-pass membrane protein</topology>
    </subcellularLocation>
</comment>
<feature type="transmembrane region" description="Helical" evidence="7">
    <location>
        <begin position="118"/>
        <end position="138"/>
    </location>
</feature>
<evidence type="ECO:0000256" key="3">
    <source>
        <dbReference type="ARBA" id="ARBA00022475"/>
    </source>
</evidence>
<feature type="transmembrane region" description="Helical" evidence="7">
    <location>
        <begin position="345"/>
        <end position="371"/>
    </location>
</feature>
<name>A0A256FEK5_9HYPH</name>
<evidence type="ECO:0000313" key="8">
    <source>
        <dbReference type="EMBL" id="OYR12871.1"/>
    </source>
</evidence>
<keyword evidence="5 7" id="KW-1133">Transmembrane helix</keyword>
<dbReference type="EMBL" id="NNRK01000029">
    <property type="protein sequence ID" value="OYR12871.1"/>
    <property type="molecule type" value="Genomic_DNA"/>
</dbReference>
<proteinExistence type="inferred from homology"/>
<sequence>MQSENMTTEPQPDFRELFVTFGKIGLLSFGGPAAQIAMMQRVIVDEKKWMDQERLIHALNFCMLLPGPEAMQLATYCGWAAKGWRGGLLAGLLFVLPGAAVMLVLSALYVAFGHVDVVDGLLFGLKAAVLAIVFEALYRMARRTLASGFSYAIAVLAFMAVAFLKLPFPLVVALAALTGGARYWLQRDGHGVPHGAVSPNAMRVATQQALIWGTLWLLPLLAIYLVFGGQHVFTTEAAFFSKLAAVTFGGAYAALSYTAQQAVEHFGWMKPGEMLTGLGLAETTPGPLILVLVFVGFVGASNLSGLPPLIGGFFGGLIALWFTFVPCFLWIFAGAPFLERLRKVHWLSAMLGGITAAVVGVIANLALWFSLHVLFGKVVDHQIGALTLPLPVVSTIDNAAVLIAGAAAFLLIVLKLNMPLVLLLAACFGIGIRLIEQA</sequence>
<dbReference type="GO" id="GO:0015109">
    <property type="term" value="F:chromate transmembrane transporter activity"/>
    <property type="evidence" value="ECO:0007669"/>
    <property type="project" value="InterPro"/>
</dbReference>
<feature type="transmembrane region" description="Helical" evidence="7">
    <location>
        <begin position="312"/>
        <end position="333"/>
    </location>
</feature>
<comment type="similarity">
    <text evidence="2">Belongs to the chromate ion transporter (CHR) (TC 2.A.51) family.</text>
</comment>
<feature type="transmembrane region" description="Helical" evidence="7">
    <location>
        <begin position="418"/>
        <end position="435"/>
    </location>
</feature>
<dbReference type="eggNOG" id="COG2059">
    <property type="taxonomic scope" value="Bacteria"/>
</dbReference>
<evidence type="ECO:0000313" key="9">
    <source>
        <dbReference type="Proteomes" id="UP000216345"/>
    </source>
</evidence>
<dbReference type="InterPro" id="IPR014047">
    <property type="entry name" value="Chr_Tranpt_l_chain"/>
</dbReference>
<feature type="transmembrane region" description="Helical" evidence="7">
    <location>
        <begin position="279"/>
        <end position="300"/>
    </location>
</feature>